<dbReference type="AlphaFoldDB" id="A0A5C6Z5D0"/>
<evidence type="ECO:0000313" key="10">
    <source>
        <dbReference type="EMBL" id="TXD75088.1"/>
    </source>
</evidence>
<evidence type="ECO:0000256" key="3">
    <source>
        <dbReference type="ARBA" id="ARBA00022692"/>
    </source>
</evidence>
<accession>A0A5C6Z5D0</accession>
<dbReference type="Pfam" id="PF02687">
    <property type="entry name" value="FtsX"/>
    <property type="match status" value="1"/>
</dbReference>
<feature type="transmembrane region" description="Helical" evidence="7">
    <location>
        <begin position="340"/>
        <end position="365"/>
    </location>
</feature>
<evidence type="ECO:0000259" key="8">
    <source>
        <dbReference type="Pfam" id="PF02687"/>
    </source>
</evidence>
<evidence type="ECO:0000256" key="2">
    <source>
        <dbReference type="ARBA" id="ARBA00022475"/>
    </source>
</evidence>
<evidence type="ECO:0000256" key="7">
    <source>
        <dbReference type="SAM" id="Phobius"/>
    </source>
</evidence>
<dbReference type="Pfam" id="PF12704">
    <property type="entry name" value="MacB_PCD"/>
    <property type="match status" value="1"/>
</dbReference>
<dbReference type="PANTHER" id="PTHR30572:SF4">
    <property type="entry name" value="ABC TRANSPORTER PERMEASE YTRF"/>
    <property type="match status" value="1"/>
</dbReference>
<feature type="transmembrane region" description="Helical" evidence="7">
    <location>
        <begin position="286"/>
        <end position="311"/>
    </location>
</feature>
<sequence>MFNIERWQEIFEAIRKNKLRTFLTGLSVASGIFILVILLAIGQGMSNGVEKEFEKDATNRISVWTNVTSVEYKGLNPGRFIEMDNRDYEMAVNKNSDKLEFKSGVYSRWGQLTTYKKENGSYRVEGVRGDYQFLENATLVAGRFINQSDLNTIEKVAIIGNQVYLDLFRDKIALGEYVDIAGIKFKVVGIYSDPGGEREETRIFIPLTTAQRVYNAGDKLRSLAFTLEKQDNYEDALAASEAFSAELEADLKAKHTIAPTDERAVNVNNTLENTKKFYDLNNMIRWFFWGVGICTIIAGVVGVSNIMLIIVKERTKEIGIRKAIGAQPWSIIGMILHESIFVTAIAGFVGLIFSLFLLQIVGPFIETDYIRNPSVDFSVAITTVIILVVAGAIAGFFPAYRAANIKPIDALRDE</sequence>
<dbReference type="InterPro" id="IPR003838">
    <property type="entry name" value="ABC3_permease_C"/>
</dbReference>
<evidence type="ECO:0000313" key="11">
    <source>
        <dbReference type="Proteomes" id="UP000321497"/>
    </source>
</evidence>
<dbReference type="InterPro" id="IPR025857">
    <property type="entry name" value="MacB_PCD"/>
</dbReference>
<gene>
    <name evidence="10" type="ORF">ESU54_02515</name>
</gene>
<protein>
    <submittedName>
        <fullName evidence="10">ABC transporter permease</fullName>
    </submittedName>
</protein>
<proteinExistence type="inferred from homology"/>
<comment type="similarity">
    <text evidence="6">Belongs to the ABC-4 integral membrane protein family.</text>
</comment>
<keyword evidence="4 7" id="KW-1133">Transmembrane helix</keyword>
<organism evidence="10 11">
    <name type="scientific">Aequorivita antarctica</name>
    <dbReference type="NCBI Taxonomy" id="153266"/>
    <lineage>
        <taxon>Bacteria</taxon>
        <taxon>Pseudomonadati</taxon>
        <taxon>Bacteroidota</taxon>
        <taxon>Flavobacteriia</taxon>
        <taxon>Flavobacteriales</taxon>
        <taxon>Flavobacteriaceae</taxon>
        <taxon>Aequorivita</taxon>
    </lineage>
</organism>
<keyword evidence="3 7" id="KW-0812">Transmembrane</keyword>
<evidence type="ECO:0000256" key="5">
    <source>
        <dbReference type="ARBA" id="ARBA00023136"/>
    </source>
</evidence>
<keyword evidence="5 7" id="KW-0472">Membrane</keyword>
<keyword evidence="11" id="KW-1185">Reference proteome</keyword>
<feature type="transmembrane region" description="Helical" evidence="7">
    <location>
        <begin position="21"/>
        <end position="41"/>
    </location>
</feature>
<reference evidence="10 11" key="1">
    <citation type="submission" date="2019-08" db="EMBL/GenBank/DDBJ databases">
        <title>Genome of Aequorivita antarctica SW49 (type strain).</title>
        <authorList>
            <person name="Bowman J.P."/>
        </authorList>
    </citation>
    <scope>NUCLEOTIDE SEQUENCE [LARGE SCALE GENOMIC DNA]</scope>
    <source>
        <strain evidence="10 11">SW49</strain>
    </source>
</reference>
<comment type="subcellular location">
    <subcellularLocation>
        <location evidence="1">Cell membrane</location>
        <topology evidence="1">Multi-pass membrane protein</topology>
    </subcellularLocation>
</comment>
<dbReference type="GO" id="GO:0022857">
    <property type="term" value="F:transmembrane transporter activity"/>
    <property type="evidence" value="ECO:0007669"/>
    <property type="project" value="TreeGrafter"/>
</dbReference>
<evidence type="ECO:0000256" key="1">
    <source>
        <dbReference type="ARBA" id="ARBA00004651"/>
    </source>
</evidence>
<feature type="transmembrane region" description="Helical" evidence="7">
    <location>
        <begin position="377"/>
        <end position="397"/>
    </location>
</feature>
<name>A0A5C6Z5D0_9FLAO</name>
<dbReference type="Proteomes" id="UP000321497">
    <property type="component" value="Unassembled WGS sequence"/>
</dbReference>
<evidence type="ECO:0000256" key="6">
    <source>
        <dbReference type="ARBA" id="ARBA00038076"/>
    </source>
</evidence>
<dbReference type="OrthoDB" id="9770036at2"/>
<comment type="caution">
    <text evidence="10">The sequence shown here is derived from an EMBL/GenBank/DDBJ whole genome shotgun (WGS) entry which is preliminary data.</text>
</comment>
<dbReference type="PANTHER" id="PTHR30572">
    <property type="entry name" value="MEMBRANE COMPONENT OF TRANSPORTER-RELATED"/>
    <property type="match status" value="1"/>
</dbReference>
<dbReference type="RefSeq" id="WP_111842694.1">
    <property type="nucleotide sequence ID" value="NZ_UEGI01000001.1"/>
</dbReference>
<evidence type="ECO:0000259" key="9">
    <source>
        <dbReference type="Pfam" id="PF12704"/>
    </source>
</evidence>
<evidence type="ECO:0000256" key="4">
    <source>
        <dbReference type="ARBA" id="ARBA00022989"/>
    </source>
</evidence>
<dbReference type="InterPro" id="IPR050250">
    <property type="entry name" value="Macrolide_Exporter_MacB"/>
</dbReference>
<keyword evidence="2" id="KW-1003">Cell membrane</keyword>
<feature type="domain" description="ABC3 transporter permease C-terminal" evidence="8">
    <location>
        <begin position="291"/>
        <end position="407"/>
    </location>
</feature>
<feature type="domain" description="MacB-like periplasmic core" evidence="9">
    <location>
        <begin position="21"/>
        <end position="239"/>
    </location>
</feature>
<dbReference type="GO" id="GO:0005886">
    <property type="term" value="C:plasma membrane"/>
    <property type="evidence" value="ECO:0007669"/>
    <property type="project" value="UniProtKB-SubCell"/>
</dbReference>
<dbReference type="EMBL" id="VORT01000001">
    <property type="protein sequence ID" value="TXD75088.1"/>
    <property type="molecule type" value="Genomic_DNA"/>
</dbReference>